<evidence type="ECO:0000313" key="3">
    <source>
        <dbReference type="Proteomes" id="UP000597853"/>
    </source>
</evidence>
<gene>
    <name evidence="2" type="ORF">GCM10010285_47260</name>
</gene>
<dbReference type="Proteomes" id="UP000597853">
    <property type="component" value="Unassembled WGS sequence"/>
</dbReference>
<dbReference type="EMBL" id="BMTX01000017">
    <property type="protein sequence ID" value="GGS62497.1"/>
    <property type="molecule type" value="Genomic_DNA"/>
</dbReference>
<feature type="region of interest" description="Disordered" evidence="1">
    <location>
        <begin position="8"/>
        <end position="89"/>
    </location>
</feature>
<name>A0ABQ2TBP8_STREZ</name>
<keyword evidence="3" id="KW-1185">Reference proteome</keyword>
<feature type="compositionally biased region" description="Gly residues" evidence="1">
    <location>
        <begin position="17"/>
        <end position="37"/>
    </location>
</feature>
<proteinExistence type="predicted"/>
<feature type="compositionally biased region" description="Low complexity" evidence="1">
    <location>
        <begin position="61"/>
        <end position="74"/>
    </location>
</feature>
<feature type="compositionally biased region" description="Basic residues" evidence="1">
    <location>
        <begin position="75"/>
        <end position="89"/>
    </location>
</feature>
<reference evidence="3" key="1">
    <citation type="journal article" date="2019" name="Int. J. Syst. Evol. Microbiol.">
        <title>The Global Catalogue of Microorganisms (GCM) 10K type strain sequencing project: providing services to taxonomists for standard genome sequencing and annotation.</title>
        <authorList>
            <consortium name="The Broad Institute Genomics Platform"/>
            <consortium name="The Broad Institute Genome Sequencing Center for Infectious Disease"/>
            <person name="Wu L."/>
            <person name="Ma J."/>
        </authorList>
    </citation>
    <scope>NUCLEOTIDE SEQUENCE [LARGE SCALE GENOMIC DNA]</scope>
    <source>
        <strain evidence="3">JCM 4416</strain>
    </source>
</reference>
<comment type="caution">
    <text evidence="2">The sequence shown here is derived from an EMBL/GenBank/DDBJ whole genome shotgun (WGS) entry which is preliminary data.</text>
</comment>
<sequence>MGSCAVFISEGRSLEGGEAGGKGRVPGKGPRARGGPGVRATDRARGPDPGPQTAAAVTGGSSPVSVKASSAVRTSSRRSRMKAGLKHAV</sequence>
<organism evidence="2 3">
    <name type="scientific">Streptomyces pseudogriseolus</name>
    <name type="common">Streptomyces gancidicus</name>
    <name type="synonym">Streptomyces rubiginosus</name>
    <dbReference type="NCBI Taxonomy" id="36817"/>
    <lineage>
        <taxon>Bacteria</taxon>
        <taxon>Bacillati</taxon>
        <taxon>Actinomycetota</taxon>
        <taxon>Actinomycetes</taxon>
        <taxon>Kitasatosporales</taxon>
        <taxon>Streptomycetaceae</taxon>
        <taxon>Streptomyces</taxon>
        <taxon>Streptomyces pseudogriseolus group</taxon>
    </lineage>
</organism>
<protein>
    <submittedName>
        <fullName evidence="2">Uncharacterized protein</fullName>
    </submittedName>
</protein>
<evidence type="ECO:0000256" key="1">
    <source>
        <dbReference type="SAM" id="MobiDB-lite"/>
    </source>
</evidence>
<accession>A0ABQ2TBP8</accession>
<evidence type="ECO:0000313" key="2">
    <source>
        <dbReference type="EMBL" id="GGS62497.1"/>
    </source>
</evidence>